<accession>A0ABV8A984</accession>
<evidence type="ECO:0000256" key="2">
    <source>
        <dbReference type="SAM" id="SignalP"/>
    </source>
</evidence>
<gene>
    <name evidence="3" type="ORF">ACFOPQ_09495</name>
</gene>
<evidence type="ECO:0000313" key="3">
    <source>
        <dbReference type="EMBL" id="MFC3860993.1"/>
    </source>
</evidence>
<proteinExistence type="predicted"/>
<feature type="region of interest" description="Disordered" evidence="1">
    <location>
        <begin position="48"/>
        <end position="69"/>
    </location>
</feature>
<evidence type="ECO:0008006" key="5">
    <source>
        <dbReference type="Google" id="ProtNLM"/>
    </source>
</evidence>
<feature type="signal peptide" evidence="2">
    <location>
        <begin position="1"/>
        <end position="19"/>
    </location>
</feature>
<name>A0ABV8A984_9DEIO</name>
<comment type="caution">
    <text evidence="3">The sequence shown here is derived from an EMBL/GenBank/DDBJ whole genome shotgun (WGS) entry which is preliminary data.</text>
</comment>
<reference evidence="4" key="1">
    <citation type="journal article" date="2019" name="Int. J. Syst. Evol. Microbiol.">
        <title>The Global Catalogue of Microorganisms (GCM) 10K type strain sequencing project: providing services to taxonomists for standard genome sequencing and annotation.</title>
        <authorList>
            <consortium name="The Broad Institute Genomics Platform"/>
            <consortium name="The Broad Institute Genome Sequencing Center for Infectious Disease"/>
            <person name="Wu L."/>
            <person name="Ma J."/>
        </authorList>
    </citation>
    <scope>NUCLEOTIDE SEQUENCE [LARGE SCALE GENOMIC DNA]</scope>
    <source>
        <strain evidence="4">CCTCC AB 2013263</strain>
    </source>
</reference>
<sequence>MKKMLVSCVLLFLNGFAVARNVVVGRHYVSRYLDPIIPFTLAEPAPERRDLQQDHMPEQVASAARVTRTERDQRPALRMFTLPRNDFAH</sequence>
<evidence type="ECO:0000313" key="4">
    <source>
        <dbReference type="Proteomes" id="UP001595748"/>
    </source>
</evidence>
<dbReference type="EMBL" id="JBHRZF010000114">
    <property type="protein sequence ID" value="MFC3860993.1"/>
    <property type="molecule type" value="Genomic_DNA"/>
</dbReference>
<keyword evidence="4" id="KW-1185">Reference proteome</keyword>
<keyword evidence="2" id="KW-0732">Signal</keyword>
<protein>
    <recommendedName>
        <fullName evidence="5">Secreted protein</fullName>
    </recommendedName>
</protein>
<evidence type="ECO:0000256" key="1">
    <source>
        <dbReference type="SAM" id="MobiDB-lite"/>
    </source>
</evidence>
<feature type="chain" id="PRO_5045534399" description="Secreted protein" evidence="2">
    <location>
        <begin position="20"/>
        <end position="89"/>
    </location>
</feature>
<dbReference type="Proteomes" id="UP001595748">
    <property type="component" value="Unassembled WGS sequence"/>
</dbReference>
<dbReference type="RefSeq" id="WP_380077450.1">
    <property type="nucleotide sequence ID" value="NZ_JBHRZF010000114.1"/>
</dbReference>
<organism evidence="3 4">
    <name type="scientific">Deinococcus antarcticus</name>
    <dbReference type="NCBI Taxonomy" id="1298767"/>
    <lineage>
        <taxon>Bacteria</taxon>
        <taxon>Thermotogati</taxon>
        <taxon>Deinococcota</taxon>
        <taxon>Deinococci</taxon>
        <taxon>Deinococcales</taxon>
        <taxon>Deinococcaceae</taxon>
        <taxon>Deinococcus</taxon>
    </lineage>
</organism>
<feature type="compositionally biased region" description="Basic and acidic residues" evidence="1">
    <location>
        <begin position="48"/>
        <end position="57"/>
    </location>
</feature>